<evidence type="ECO:0000313" key="2">
    <source>
        <dbReference type="EMBL" id="PTM54761.1"/>
    </source>
</evidence>
<organism evidence="2 3">
    <name type="scientific">Desmospora activa DSM 45169</name>
    <dbReference type="NCBI Taxonomy" id="1121389"/>
    <lineage>
        <taxon>Bacteria</taxon>
        <taxon>Bacillati</taxon>
        <taxon>Bacillota</taxon>
        <taxon>Bacilli</taxon>
        <taxon>Bacillales</taxon>
        <taxon>Thermoactinomycetaceae</taxon>
        <taxon>Desmospora</taxon>
    </lineage>
</organism>
<gene>
    <name evidence="2" type="ORF">C8J48_3413</name>
</gene>
<proteinExistence type="predicted"/>
<evidence type="ECO:0008006" key="4">
    <source>
        <dbReference type="Google" id="ProtNLM"/>
    </source>
</evidence>
<dbReference type="OrthoDB" id="2989208at2"/>
<accession>A0A2T4Z1Z4</accession>
<evidence type="ECO:0000313" key="3">
    <source>
        <dbReference type="Proteomes" id="UP000241639"/>
    </source>
</evidence>
<protein>
    <recommendedName>
        <fullName evidence="4">Intracellular proteinase inhibitor BsuPI</fullName>
    </recommendedName>
</protein>
<name>A0A2T4Z1Z4_9BACL</name>
<feature type="signal peptide" evidence="1">
    <location>
        <begin position="1"/>
        <end position="24"/>
    </location>
</feature>
<dbReference type="EMBL" id="PZZP01000003">
    <property type="protein sequence ID" value="PTM54761.1"/>
    <property type="molecule type" value="Genomic_DNA"/>
</dbReference>
<keyword evidence="3" id="KW-1185">Reference proteome</keyword>
<dbReference type="Proteomes" id="UP000241639">
    <property type="component" value="Unassembled WGS sequence"/>
</dbReference>
<dbReference type="PROSITE" id="PS51257">
    <property type="entry name" value="PROKAR_LIPOPROTEIN"/>
    <property type="match status" value="1"/>
</dbReference>
<dbReference type="AlphaFoldDB" id="A0A2T4Z1Z4"/>
<evidence type="ECO:0000256" key="1">
    <source>
        <dbReference type="SAM" id="SignalP"/>
    </source>
</evidence>
<sequence length="152" mass="17297">MKKVWLLMLSAALLILGAGCGLFSDEGKDAAEEEKGPQIPKIEFGNYPRDDGNFQAVNPRKHFGIDEGFAMVFSLPEGEQFDTARLKIQIKNKKEDRVLQEIIKEVKPDSRQYKWEFTSSSDFYGFYETGDYEVKVLRGEDVLAEGEFTITN</sequence>
<keyword evidence="1" id="KW-0732">Signal</keyword>
<dbReference type="RefSeq" id="WP_107728387.1">
    <property type="nucleotide sequence ID" value="NZ_PZZP01000003.1"/>
</dbReference>
<comment type="caution">
    <text evidence="2">The sequence shown here is derived from an EMBL/GenBank/DDBJ whole genome shotgun (WGS) entry which is preliminary data.</text>
</comment>
<reference evidence="2 3" key="1">
    <citation type="submission" date="2018-04" db="EMBL/GenBank/DDBJ databases">
        <title>Genomic Encyclopedia of Archaeal and Bacterial Type Strains, Phase II (KMG-II): from individual species to whole genera.</title>
        <authorList>
            <person name="Goeker M."/>
        </authorList>
    </citation>
    <scope>NUCLEOTIDE SEQUENCE [LARGE SCALE GENOMIC DNA]</scope>
    <source>
        <strain evidence="2 3">DSM 45169</strain>
    </source>
</reference>
<feature type="chain" id="PRO_5015612615" description="Intracellular proteinase inhibitor BsuPI" evidence="1">
    <location>
        <begin position="25"/>
        <end position="152"/>
    </location>
</feature>